<gene>
    <name evidence="3" type="ORF">PR048_030095</name>
</gene>
<feature type="compositionally biased region" description="Acidic residues" evidence="1">
    <location>
        <begin position="264"/>
        <end position="284"/>
    </location>
</feature>
<dbReference type="Proteomes" id="UP001159363">
    <property type="component" value="Chromosome 13"/>
</dbReference>
<reference evidence="3 4" key="1">
    <citation type="submission" date="2023-02" db="EMBL/GenBank/DDBJ databases">
        <title>LHISI_Scaffold_Assembly.</title>
        <authorList>
            <person name="Stuart O.P."/>
            <person name="Cleave R."/>
            <person name="Magrath M.J.L."/>
            <person name="Mikheyev A.S."/>
        </authorList>
    </citation>
    <scope>NUCLEOTIDE SEQUENCE [LARGE SCALE GENOMIC DNA]</scope>
    <source>
        <strain evidence="3">Daus_M_001</strain>
        <tissue evidence="3">Leg muscle</tissue>
    </source>
</reference>
<evidence type="ECO:0000313" key="3">
    <source>
        <dbReference type="EMBL" id="KAJ8868557.1"/>
    </source>
</evidence>
<evidence type="ECO:0000256" key="1">
    <source>
        <dbReference type="SAM" id="MobiDB-lite"/>
    </source>
</evidence>
<dbReference type="PANTHER" id="PTHR10773:SF19">
    <property type="match status" value="1"/>
</dbReference>
<proteinExistence type="predicted"/>
<name>A0ABQ9GAP3_9NEOP</name>
<feature type="region of interest" description="Disordered" evidence="1">
    <location>
        <begin position="228"/>
        <end position="284"/>
    </location>
</feature>
<dbReference type="Pfam" id="PF25273">
    <property type="entry name" value="DUF7869"/>
    <property type="match status" value="1"/>
</dbReference>
<comment type="caution">
    <text evidence="3">The sequence shown here is derived from an EMBL/GenBank/DDBJ whole genome shotgun (WGS) entry which is preliminary data.</text>
</comment>
<dbReference type="EMBL" id="JARBHB010000014">
    <property type="protein sequence ID" value="KAJ8868557.1"/>
    <property type="molecule type" value="Genomic_DNA"/>
</dbReference>
<feature type="compositionally biased region" description="Basic and acidic residues" evidence="1">
    <location>
        <begin position="230"/>
        <end position="247"/>
    </location>
</feature>
<evidence type="ECO:0000259" key="2">
    <source>
        <dbReference type="Pfam" id="PF25273"/>
    </source>
</evidence>
<dbReference type="PANTHER" id="PTHR10773">
    <property type="entry name" value="DNA-DIRECTED RNA POLYMERASES I, II, AND III SUBUNIT RPABC2"/>
    <property type="match status" value="1"/>
</dbReference>
<dbReference type="InterPro" id="IPR057191">
    <property type="entry name" value="DUF7869"/>
</dbReference>
<evidence type="ECO:0000313" key="4">
    <source>
        <dbReference type="Proteomes" id="UP001159363"/>
    </source>
</evidence>
<organism evidence="3 4">
    <name type="scientific">Dryococelus australis</name>
    <dbReference type="NCBI Taxonomy" id="614101"/>
    <lineage>
        <taxon>Eukaryota</taxon>
        <taxon>Metazoa</taxon>
        <taxon>Ecdysozoa</taxon>
        <taxon>Arthropoda</taxon>
        <taxon>Hexapoda</taxon>
        <taxon>Insecta</taxon>
        <taxon>Pterygota</taxon>
        <taxon>Neoptera</taxon>
        <taxon>Polyneoptera</taxon>
        <taxon>Phasmatodea</taxon>
        <taxon>Verophasmatodea</taxon>
        <taxon>Anareolatae</taxon>
        <taxon>Phasmatidae</taxon>
        <taxon>Eurycanthinae</taxon>
        <taxon>Dryococelus</taxon>
    </lineage>
</organism>
<feature type="domain" description="DUF7869" evidence="2">
    <location>
        <begin position="110"/>
        <end position="207"/>
    </location>
</feature>
<keyword evidence="4" id="KW-1185">Reference proteome</keyword>
<protein>
    <recommendedName>
        <fullName evidence="2">DUF7869 domain-containing protein</fullName>
    </recommendedName>
</protein>
<accession>A0ABQ9GAP3</accession>
<sequence>MKLLGKNGHTTIFSTPSLIWVLTSEFRHLQQTEEKKKTEREKILHLRKAERTRQQKNADTERASIRTDTFVIVFLICKKRYQHLVFQPTKYTIFASYGHITAECVNLVTGKAHIFMWDESTTKRGSQEVGSCLVKYINSLDDEIKHVIAYTDCCAGQNLNVNIVKFWMYIVEGTNIKTVHHKFLEPGHTFNECNQDFGLIEKRKRNEMHVYVPDHWVDVVRRASKKFQSGRREDERHVDDTLTRAHIQEITAEEETDGNGGEAESADEVVFSDEASDILDSDNE</sequence>